<evidence type="ECO:0000313" key="2">
    <source>
        <dbReference type="Proteomes" id="UP000054560"/>
    </source>
</evidence>
<accession>A0A0L0GF00</accession>
<keyword evidence="2" id="KW-1185">Reference proteome</keyword>
<evidence type="ECO:0000313" key="1">
    <source>
        <dbReference type="EMBL" id="KNC87600.1"/>
    </source>
</evidence>
<proteinExistence type="predicted"/>
<protein>
    <submittedName>
        <fullName evidence="1">Uncharacterized protein</fullName>
    </submittedName>
</protein>
<dbReference type="EMBL" id="KQ241604">
    <property type="protein sequence ID" value="KNC87600.1"/>
    <property type="molecule type" value="Genomic_DNA"/>
</dbReference>
<name>A0A0L0GF00_9EUKA</name>
<gene>
    <name evidence="1" type="ORF">SARC_00300</name>
</gene>
<dbReference type="GeneID" id="25900804"/>
<dbReference type="Proteomes" id="UP000054560">
    <property type="component" value="Unassembled WGS sequence"/>
</dbReference>
<sequence>MNNASRVRQEEQRKLDEYERSRATRIQDTQMQGMERKMARLQDLSHRLTVSGLTTICGGIQMHTNKQAAIMTMMFLSVKKTPATQEPIHCRPGQYLDRITNQPAAKVERLKDKFFKVWISPAPPKFISDVMFKVMPLPGALSIRRVYGTTDPFQSGVFTRKVDAMYRVSNAEERNPTSLSVASCGLARKNTRAVPTEDKNFCLTVDYSMHNPYMHNLPVTLPTEDDTLNHARAEEIDNAPLSQLALEAAKLHIFDQTDLIMGLKALAPQFSAEAIQPTDADEVGSGVPAPRFMTLHHTGT</sequence>
<dbReference type="RefSeq" id="XP_014161502.1">
    <property type="nucleotide sequence ID" value="XM_014306027.1"/>
</dbReference>
<organism evidence="1 2">
    <name type="scientific">Sphaeroforma arctica JP610</name>
    <dbReference type="NCBI Taxonomy" id="667725"/>
    <lineage>
        <taxon>Eukaryota</taxon>
        <taxon>Ichthyosporea</taxon>
        <taxon>Ichthyophonida</taxon>
        <taxon>Sphaeroforma</taxon>
    </lineage>
</organism>
<dbReference type="AlphaFoldDB" id="A0A0L0GF00"/>
<reference evidence="1 2" key="1">
    <citation type="submission" date="2011-02" db="EMBL/GenBank/DDBJ databases">
        <title>The Genome Sequence of Sphaeroforma arctica JP610.</title>
        <authorList>
            <consortium name="The Broad Institute Genome Sequencing Platform"/>
            <person name="Russ C."/>
            <person name="Cuomo C."/>
            <person name="Young S.K."/>
            <person name="Zeng Q."/>
            <person name="Gargeya S."/>
            <person name="Alvarado L."/>
            <person name="Berlin A."/>
            <person name="Chapman S.B."/>
            <person name="Chen Z."/>
            <person name="Freedman E."/>
            <person name="Gellesch M."/>
            <person name="Goldberg J."/>
            <person name="Griggs A."/>
            <person name="Gujja S."/>
            <person name="Heilman E."/>
            <person name="Heiman D."/>
            <person name="Howarth C."/>
            <person name="Mehta T."/>
            <person name="Neiman D."/>
            <person name="Pearson M."/>
            <person name="Roberts A."/>
            <person name="Saif S."/>
            <person name="Shea T."/>
            <person name="Shenoy N."/>
            <person name="Sisk P."/>
            <person name="Stolte C."/>
            <person name="Sykes S."/>
            <person name="White J."/>
            <person name="Yandava C."/>
            <person name="Burger G."/>
            <person name="Gray M.W."/>
            <person name="Holland P.W.H."/>
            <person name="King N."/>
            <person name="Lang F.B.F."/>
            <person name="Roger A.J."/>
            <person name="Ruiz-Trillo I."/>
            <person name="Haas B."/>
            <person name="Nusbaum C."/>
            <person name="Birren B."/>
        </authorList>
    </citation>
    <scope>NUCLEOTIDE SEQUENCE [LARGE SCALE GENOMIC DNA]</scope>
    <source>
        <strain evidence="1 2">JP610</strain>
    </source>
</reference>